<name>A0A8J3MSQ3_9CHLR</name>
<keyword evidence="2" id="KW-1185">Reference proteome</keyword>
<reference evidence="1" key="1">
    <citation type="submission" date="2020-10" db="EMBL/GenBank/DDBJ databases">
        <title>Taxonomic study of unclassified bacteria belonging to the class Ktedonobacteria.</title>
        <authorList>
            <person name="Yabe S."/>
            <person name="Wang C.M."/>
            <person name="Zheng Y."/>
            <person name="Sakai Y."/>
            <person name="Cavaletti L."/>
            <person name="Monciardini P."/>
            <person name="Donadio S."/>
        </authorList>
    </citation>
    <scope>NUCLEOTIDE SEQUENCE</scope>
    <source>
        <strain evidence="1">SOSP1-1</strain>
    </source>
</reference>
<dbReference type="EMBL" id="BNJF01000003">
    <property type="protein sequence ID" value="GHO47322.1"/>
    <property type="molecule type" value="Genomic_DNA"/>
</dbReference>
<accession>A0A8J3MSQ3</accession>
<dbReference type="RefSeq" id="WP_220196631.1">
    <property type="nucleotide sequence ID" value="NZ_BNJF01000003.1"/>
</dbReference>
<dbReference type="AlphaFoldDB" id="A0A8J3MSQ3"/>
<sequence length="80" mass="8703">MASQVTSFLPDPTYLHLSHVEASGSAILMVVRTISDQACCPVCLIPTAHVHSHYIRLILTGHSSESSRLRKSLGNVGIYK</sequence>
<evidence type="ECO:0000313" key="1">
    <source>
        <dbReference type="EMBL" id="GHO47322.1"/>
    </source>
</evidence>
<evidence type="ECO:0000313" key="2">
    <source>
        <dbReference type="Proteomes" id="UP000612362"/>
    </source>
</evidence>
<proteinExistence type="predicted"/>
<dbReference type="Proteomes" id="UP000612362">
    <property type="component" value="Unassembled WGS sequence"/>
</dbReference>
<gene>
    <name evidence="1" type="ORF">KSX_54850</name>
</gene>
<comment type="caution">
    <text evidence="1">The sequence shown here is derived from an EMBL/GenBank/DDBJ whole genome shotgun (WGS) entry which is preliminary data.</text>
</comment>
<organism evidence="1 2">
    <name type="scientific">Ktedonospora formicarum</name>
    <dbReference type="NCBI Taxonomy" id="2778364"/>
    <lineage>
        <taxon>Bacteria</taxon>
        <taxon>Bacillati</taxon>
        <taxon>Chloroflexota</taxon>
        <taxon>Ktedonobacteria</taxon>
        <taxon>Ktedonobacterales</taxon>
        <taxon>Ktedonobacteraceae</taxon>
        <taxon>Ktedonospora</taxon>
    </lineage>
</organism>
<protein>
    <submittedName>
        <fullName evidence="1">Uncharacterized protein</fullName>
    </submittedName>
</protein>